<gene>
    <name evidence="2" type="ORF">GP486_001034</name>
</gene>
<dbReference type="PROSITE" id="PS50181">
    <property type="entry name" value="FBOX"/>
    <property type="match status" value="1"/>
</dbReference>
<dbReference type="EMBL" id="JAGHQM010000080">
    <property type="protein sequence ID" value="KAH0565566.1"/>
    <property type="molecule type" value="Genomic_DNA"/>
</dbReference>
<dbReference type="AlphaFoldDB" id="A0A9P8LHF4"/>
<accession>A0A9P8LHF4</accession>
<evidence type="ECO:0000313" key="2">
    <source>
        <dbReference type="EMBL" id="KAH0565566.1"/>
    </source>
</evidence>
<dbReference type="SUPFAM" id="SSF81383">
    <property type="entry name" value="F-box domain"/>
    <property type="match status" value="1"/>
</dbReference>
<dbReference type="InterPro" id="IPR001810">
    <property type="entry name" value="F-box_dom"/>
</dbReference>
<proteinExistence type="predicted"/>
<protein>
    <recommendedName>
        <fullName evidence="1">F-box domain-containing protein</fullName>
    </recommendedName>
</protein>
<reference evidence="2" key="1">
    <citation type="submission" date="2021-03" db="EMBL/GenBank/DDBJ databases">
        <title>Comparative genomics and phylogenomic investigation of the class Geoglossomycetes provide insights into ecological specialization and systematics.</title>
        <authorList>
            <person name="Melie T."/>
            <person name="Pirro S."/>
            <person name="Miller A.N."/>
            <person name="Quandt A."/>
        </authorList>
    </citation>
    <scope>NUCLEOTIDE SEQUENCE</scope>
    <source>
        <strain evidence="2">CAQ_001_2017</strain>
    </source>
</reference>
<evidence type="ECO:0000313" key="3">
    <source>
        <dbReference type="Proteomes" id="UP000750711"/>
    </source>
</evidence>
<dbReference type="Pfam" id="PF00646">
    <property type="entry name" value="F-box"/>
    <property type="match status" value="1"/>
</dbReference>
<keyword evidence="3" id="KW-1185">Reference proteome</keyword>
<dbReference type="Proteomes" id="UP000750711">
    <property type="component" value="Unassembled WGS sequence"/>
</dbReference>
<dbReference type="InterPro" id="IPR036047">
    <property type="entry name" value="F-box-like_dom_sf"/>
</dbReference>
<comment type="caution">
    <text evidence="2">The sequence shown here is derived from an EMBL/GenBank/DDBJ whole genome shotgun (WGS) entry which is preliminary data.</text>
</comment>
<feature type="domain" description="F-box" evidence="1">
    <location>
        <begin position="2"/>
        <end position="48"/>
    </location>
</feature>
<evidence type="ECO:0000259" key="1">
    <source>
        <dbReference type="PROSITE" id="PS50181"/>
    </source>
</evidence>
<organism evidence="2 3">
    <name type="scientific">Trichoglossum hirsutum</name>
    <dbReference type="NCBI Taxonomy" id="265104"/>
    <lineage>
        <taxon>Eukaryota</taxon>
        <taxon>Fungi</taxon>
        <taxon>Dikarya</taxon>
        <taxon>Ascomycota</taxon>
        <taxon>Pezizomycotina</taxon>
        <taxon>Geoglossomycetes</taxon>
        <taxon>Geoglossales</taxon>
        <taxon>Geoglossaceae</taxon>
        <taxon>Trichoglossum</taxon>
    </lineage>
</organism>
<name>A0A9P8LHF4_9PEZI</name>
<sequence>MTLTLEGLPFDILFGIVKYLEFDDFFNLRRQCKQLKSLLSEKTICRMVLETHIYHTTEAKLSRDIGKRMISCQKALDRAYARREAFALAQPVSISLLGYGAMFLYQQGVLCYWVNEPTVAIRVLDVHNSSDVESVIGVANLIGHTVEGDAQYRRGTFTLLNYADGILVCLFEARKLEPWLLVIRVSTGYCLAAPELETSQRIFARHNSDYLLFGTHSHTGSRGHREWVISGYNLKDIRQFENKIYLENLYRPGNKTSINTVVSGETEYMDAGHWRTYLALWHKAVASSPEGEAKKYIKIWKEDLQLWGTCDEDVLSVSGECLHWLFIPISPGKTAMSTGFEIRMIRALQGSVRTVNWQAYAIKIRNKTGLDLRWQLHVSRLPVLGAAAINVPIAPIAPDEEASHARRSYRNCGLFVCRIHSGGGEDGCKTRYVPGYGGQFGGVDI</sequence>